<keyword evidence="8" id="KW-1185">Reference proteome</keyword>
<gene>
    <name evidence="7" type="ORF">SAMN04488692_10653</name>
</gene>
<evidence type="ECO:0000256" key="6">
    <source>
        <dbReference type="SAM" id="Phobius"/>
    </source>
</evidence>
<proteinExistence type="inferred from homology"/>
<feature type="transmembrane region" description="Helical" evidence="6">
    <location>
        <begin position="306"/>
        <end position="334"/>
    </location>
</feature>
<evidence type="ECO:0000256" key="5">
    <source>
        <dbReference type="ARBA" id="ARBA00023136"/>
    </source>
</evidence>
<feature type="transmembrane region" description="Helical" evidence="6">
    <location>
        <begin position="156"/>
        <end position="174"/>
    </location>
</feature>
<evidence type="ECO:0000313" key="8">
    <source>
        <dbReference type="Proteomes" id="UP000199476"/>
    </source>
</evidence>
<dbReference type="Pfam" id="PF01594">
    <property type="entry name" value="AI-2E_transport"/>
    <property type="match status" value="1"/>
</dbReference>
<dbReference type="STRING" id="321763.SAMN04488692_10653"/>
<dbReference type="NCBIfam" id="TIGR02872">
    <property type="entry name" value="spore_ytvI"/>
    <property type="match status" value="1"/>
</dbReference>
<comment type="subcellular location">
    <subcellularLocation>
        <location evidence="1">Membrane</location>
        <topology evidence="1">Multi-pass membrane protein</topology>
    </subcellularLocation>
</comment>
<sequence>MDRTIRQMLITVLILLAGLFVIRFLFMLFAPFIIALILAKLIDPAVTGLEAKIPGGRTAATLLVLAVLVGVLVLLLVLGVSRLYVEVNQIIVTLPEYETLVEQLQFEGDWRELLESFEISDTILDAIEDNIQIIFSTVRSGVLEIANYTLNAISRLPMVLVILFLSIVATFYLSKDKDRIDRMVYKLFPDEWEERVTRFKQELSESALGYIKAQLILISISGTITGIGLFIMDSEYALSLAVMAAVLDLIPIIGPALIFYPWAVFSVLTGSIGTAVGLIAIHLTLTGVRSAAEGQIIGGNIGIHPLATLMSLFAGFRLLGVIGLLAGPVLLVLVKTSARAGLIPFWEAEEY</sequence>
<evidence type="ECO:0000256" key="1">
    <source>
        <dbReference type="ARBA" id="ARBA00004141"/>
    </source>
</evidence>
<keyword evidence="5 6" id="KW-0472">Membrane</keyword>
<dbReference type="GO" id="GO:0016020">
    <property type="term" value="C:membrane"/>
    <property type="evidence" value="ECO:0007669"/>
    <property type="project" value="UniProtKB-SubCell"/>
</dbReference>
<name>A0A1G9LGE9_9FIRM</name>
<reference evidence="7 8" key="1">
    <citation type="submission" date="2016-10" db="EMBL/GenBank/DDBJ databases">
        <authorList>
            <person name="de Groot N.N."/>
        </authorList>
    </citation>
    <scope>NUCLEOTIDE SEQUENCE [LARGE SCALE GENOMIC DNA]</scope>
    <source>
        <strain evidence="7 8">SLAS-1</strain>
    </source>
</reference>
<dbReference type="PANTHER" id="PTHR21716">
    <property type="entry name" value="TRANSMEMBRANE PROTEIN"/>
    <property type="match status" value="1"/>
</dbReference>
<feature type="transmembrane region" description="Helical" evidence="6">
    <location>
        <begin position="59"/>
        <end position="80"/>
    </location>
</feature>
<feature type="transmembrane region" description="Helical" evidence="6">
    <location>
        <begin position="238"/>
        <end position="258"/>
    </location>
</feature>
<evidence type="ECO:0000256" key="4">
    <source>
        <dbReference type="ARBA" id="ARBA00022989"/>
    </source>
</evidence>
<dbReference type="InterPro" id="IPR014227">
    <property type="entry name" value="YtvI-like"/>
</dbReference>
<comment type="similarity">
    <text evidence="2">Belongs to the autoinducer-2 exporter (AI-2E) (TC 2.A.86) family.</text>
</comment>
<keyword evidence="4 6" id="KW-1133">Transmembrane helix</keyword>
<organism evidence="7 8">
    <name type="scientific">Halarsenatibacter silvermanii</name>
    <dbReference type="NCBI Taxonomy" id="321763"/>
    <lineage>
        <taxon>Bacteria</taxon>
        <taxon>Bacillati</taxon>
        <taxon>Bacillota</taxon>
        <taxon>Clostridia</taxon>
        <taxon>Halanaerobiales</taxon>
        <taxon>Halarsenatibacteraceae</taxon>
        <taxon>Halarsenatibacter</taxon>
    </lineage>
</organism>
<accession>A0A1G9LGE9</accession>
<dbReference type="InterPro" id="IPR002549">
    <property type="entry name" value="AI-2E-like"/>
</dbReference>
<protein>
    <submittedName>
        <fullName evidence="7">Sporulation integral membrane protein YtvI</fullName>
    </submittedName>
</protein>
<evidence type="ECO:0000313" key="7">
    <source>
        <dbReference type="EMBL" id="SDL60991.1"/>
    </source>
</evidence>
<dbReference type="GO" id="GO:0055085">
    <property type="term" value="P:transmembrane transport"/>
    <property type="evidence" value="ECO:0007669"/>
    <property type="project" value="TreeGrafter"/>
</dbReference>
<keyword evidence="3 6" id="KW-0812">Transmembrane</keyword>
<dbReference type="OrthoDB" id="9774361at2"/>
<dbReference type="AlphaFoldDB" id="A0A1G9LGE9"/>
<feature type="transmembrane region" description="Helical" evidence="6">
    <location>
        <begin position="12"/>
        <end position="39"/>
    </location>
</feature>
<dbReference type="EMBL" id="FNGO01000006">
    <property type="protein sequence ID" value="SDL60991.1"/>
    <property type="molecule type" value="Genomic_DNA"/>
</dbReference>
<dbReference type="Proteomes" id="UP000199476">
    <property type="component" value="Unassembled WGS sequence"/>
</dbReference>
<dbReference type="RefSeq" id="WP_089759121.1">
    <property type="nucleotide sequence ID" value="NZ_FNGO01000006.1"/>
</dbReference>
<feature type="transmembrane region" description="Helical" evidence="6">
    <location>
        <begin position="264"/>
        <end position="285"/>
    </location>
</feature>
<feature type="transmembrane region" description="Helical" evidence="6">
    <location>
        <begin position="210"/>
        <end position="231"/>
    </location>
</feature>
<evidence type="ECO:0000256" key="3">
    <source>
        <dbReference type="ARBA" id="ARBA00022692"/>
    </source>
</evidence>
<dbReference type="PANTHER" id="PTHR21716:SF68">
    <property type="entry name" value="TRANSPORT PROTEIN YTVI-RELATED"/>
    <property type="match status" value="1"/>
</dbReference>
<evidence type="ECO:0000256" key="2">
    <source>
        <dbReference type="ARBA" id="ARBA00009773"/>
    </source>
</evidence>